<dbReference type="STRING" id="150121.SAMN06296010_0149"/>
<organism evidence="2 3">
    <name type="scientific">Agreia pratensis</name>
    <dbReference type="NCBI Taxonomy" id="150121"/>
    <lineage>
        <taxon>Bacteria</taxon>
        <taxon>Bacillati</taxon>
        <taxon>Actinomycetota</taxon>
        <taxon>Actinomycetes</taxon>
        <taxon>Micrococcales</taxon>
        <taxon>Microbacteriaceae</taxon>
        <taxon>Agreia</taxon>
    </lineage>
</organism>
<name>A0A1X7I3V9_9MICO</name>
<evidence type="ECO:0000313" key="2">
    <source>
        <dbReference type="EMBL" id="SMG08865.1"/>
    </source>
</evidence>
<reference evidence="3" key="1">
    <citation type="submission" date="2017-04" db="EMBL/GenBank/DDBJ databases">
        <authorList>
            <person name="Varghese N."/>
            <person name="Submissions S."/>
        </authorList>
    </citation>
    <scope>NUCLEOTIDE SEQUENCE [LARGE SCALE GENOMIC DNA]</scope>
    <source>
        <strain evidence="3">VKM Ac-2510</strain>
    </source>
</reference>
<protein>
    <submittedName>
        <fullName evidence="2">5,10-methylenetetrahydrofolate reductase</fullName>
    </submittedName>
</protein>
<sequence length="347" mass="35895">MESLLSPRAAHAGCPKNMEYGPCGGVGFDESCEVGDFRCVFLGDPLVTWHGGAPAEFDAVPRSSGALEMMALMNTRPIVVADFPAKALDAESLAECAALLAGPVDAALAGDVGHARVQFSPSYRASLIRAAGLEVWTGINCRDRNRVAIEGELAGLAQVGVAGVHCVTGDHTLLGGRPDAAPVFDLDSTQLAALARAAGHLVSVGESPTTPPVELRAARLLEKTRAGADVCFVNHSGGVDAVGRFVRESHDLGVTAGFIPCVPMVTDHASARLLQSFPSLVLPEGYLEGILSAADPREEGIRAAVELSLELLEIEGVAGVNLSGGAGVGREMEFAIALAETAERLAL</sequence>
<evidence type="ECO:0000256" key="1">
    <source>
        <dbReference type="ARBA" id="ARBA00023002"/>
    </source>
</evidence>
<accession>A0A1X7I3V9</accession>
<dbReference type="EMBL" id="FXAY01000001">
    <property type="protein sequence ID" value="SMG08865.1"/>
    <property type="molecule type" value="Genomic_DNA"/>
</dbReference>
<dbReference type="SUPFAM" id="SSF51730">
    <property type="entry name" value="FAD-linked oxidoreductase"/>
    <property type="match status" value="1"/>
</dbReference>
<dbReference type="Proteomes" id="UP000193244">
    <property type="component" value="Unassembled WGS sequence"/>
</dbReference>
<evidence type="ECO:0000313" key="3">
    <source>
        <dbReference type="Proteomes" id="UP000193244"/>
    </source>
</evidence>
<dbReference type="AlphaFoldDB" id="A0A1X7I3V9"/>
<dbReference type="RefSeq" id="WP_217809150.1">
    <property type="nucleotide sequence ID" value="NZ_FXAY01000001.1"/>
</dbReference>
<proteinExistence type="predicted"/>
<keyword evidence="3" id="KW-1185">Reference proteome</keyword>
<gene>
    <name evidence="2" type="ORF">SAMN06296010_0149</name>
</gene>
<dbReference type="UniPathway" id="UPA00193"/>
<dbReference type="Gene3D" id="3.20.20.220">
    <property type="match status" value="1"/>
</dbReference>
<keyword evidence="1" id="KW-0560">Oxidoreductase</keyword>
<dbReference type="InterPro" id="IPR029041">
    <property type="entry name" value="FAD-linked_oxidoreductase-like"/>
</dbReference>
<dbReference type="GO" id="GO:0016491">
    <property type="term" value="F:oxidoreductase activity"/>
    <property type="evidence" value="ECO:0007669"/>
    <property type="project" value="UniProtKB-KW"/>
</dbReference>
<dbReference type="GO" id="GO:0035999">
    <property type="term" value="P:tetrahydrofolate interconversion"/>
    <property type="evidence" value="ECO:0007669"/>
    <property type="project" value="UniProtKB-UniPathway"/>
</dbReference>